<evidence type="ECO:0000256" key="1">
    <source>
        <dbReference type="SAM" id="MobiDB-lite"/>
    </source>
</evidence>
<feature type="region of interest" description="Disordered" evidence="1">
    <location>
        <begin position="385"/>
        <end position="405"/>
    </location>
</feature>
<protein>
    <submittedName>
        <fullName evidence="2">Uncharacterized protein</fullName>
    </submittedName>
</protein>
<evidence type="ECO:0000313" key="2">
    <source>
        <dbReference type="EMBL" id="UGO57515.1"/>
    </source>
</evidence>
<organism evidence="2">
    <name type="scientific">Riboviria sp</name>
    <dbReference type="NCBI Taxonomy" id="2585031"/>
    <lineage>
        <taxon>Viruses</taxon>
        <taxon>Riboviria</taxon>
    </lineage>
</organism>
<accession>A0A8K1WQ70</accession>
<proteinExistence type="predicted"/>
<dbReference type="EMBL" id="MW239471">
    <property type="protein sequence ID" value="UGO57515.1"/>
    <property type="molecule type" value="Genomic_RNA"/>
</dbReference>
<reference evidence="2" key="1">
    <citation type="submission" date="2020-11" db="EMBL/GenBank/DDBJ databases">
        <title>RNA virus dark matter in the feces of wild birds.</title>
        <authorList>
            <person name="Lu X."/>
            <person name="Yang X.S."/>
            <person name="Zhang W."/>
        </authorList>
    </citation>
    <scope>NUCLEOTIDE SEQUENCE</scope>
    <source>
        <strain evidence="2">Redstart169con36</strain>
    </source>
</reference>
<name>A0A8K1WQ70_9VIRU</name>
<sequence length="446" mass="47822">MAPPAPTLGGEVPPLVALRCLSLGVVRACKGIPLPAFISERTGLEKLAIAAACGWVAWKTADWDLHTKMLSAMPSVVPGWRRLRSWWTGRLETVVDPSRVYGSGVCLAESRREGSEERERTTPKWQLKVGYMRSAQLHVIGSALRFEDYLIGPDHVLGGSGEGEDEKWVAGKTGKVSMRDKELLPLATDLVAVKLPEREWSCLGAAKTGMTTLPDAGGLAQITGPEGKGTMGALTHDPVLFGCVRYAGTTLAGYSGAAYTNGATTYAMHLHGGQINGGYSMSFIACKIKELENKVLESADWLSQQARAGAPLVWNNAADPDEVIVRVKGQYHLVQRESMSRAYGEDWDTKTELFTKRTTYLMTPESGEGSAPLVANALASSSGATSAVPVVSPSPSQTPSVLLPSAPLSLSKGDMKRIKEQTAIIKELLQSLPSSPIRQPVIRALN</sequence>